<dbReference type="eggNOG" id="COG0457">
    <property type="taxonomic scope" value="Bacteria"/>
</dbReference>
<keyword evidence="1" id="KW-0808">Transferase</keyword>
<dbReference type="Proteomes" id="UP000002964">
    <property type="component" value="Unassembled WGS sequence"/>
</dbReference>
<evidence type="ECO:0000313" key="1">
    <source>
        <dbReference type="EMBL" id="EIC22592.1"/>
    </source>
</evidence>
<dbReference type="HOGENOM" id="CLU_046916_1_1_6"/>
<dbReference type="SUPFAM" id="SSF52540">
    <property type="entry name" value="P-loop containing nucleoside triphosphate hydrolases"/>
    <property type="match status" value="1"/>
</dbReference>
<dbReference type="RefSeq" id="WP_009149521.1">
    <property type="nucleotide sequence ID" value="NZ_CP121471.1"/>
</dbReference>
<dbReference type="GO" id="GO:0001517">
    <property type="term" value="F:N-acetylglucosamine 6-O-sulfotransferase activity"/>
    <property type="evidence" value="ECO:0007669"/>
    <property type="project" value="TreeGrafter"/>
</dbReference>
<gene>
    <name evidence="1" type="ORF">Thi970DRAFT_02865</name>
</gene>
<dbReference type="InterPro" id="IPR027417">
    <property type="entry name" value="P-loop_NTPase"/>
</dbReference>
<reference evidence="2" key="1">
    <citation type="submission" date="2011-06" db="EMBL/GenBank/DDBJ databases">
        <authorList>
            <consortium name="US DOE Joint Genome Institute (JGI-PGF)"/>
            <person name="Lucas S."/>
            <person name="Han J."/>
            <person name="Lapidus A."/>
            <person name="Cheng J.-F."/>
            <person name="Goodwin L."/>
            <person name="Pitluck S."/>
            <person name="Peters L."/>
            <person name="Land M.L."/>
            <person name="Hauser L."/>
            <person name="Vogl K."/>
            <person name="Liu Z."/>
            <person name="Overmann J."/>
            <person name="Frigaard N.-U."/>
            <person name="Bryant D.A."/>
            <person name="Woyke T.J."/>
        </authorList>
    </citation>
    <scope>NUCLEOTIDE SEQUENCE [LARGE SCALE GENOMIC DNA]</scope>
    <source>
        <strain evidence="2">970</strain>
    </source>
</reference>
<name>H8Z1W4_9GAMM</name>
<dbReference type="AlphaFoldDB" id="H8Z1W4"/>
<protein>
    <submittedName>
        <fullName evidence="1">Sulfotransferase family protein</fullName>
    </submittedName>
</protein>
<sequence length="324" mass="38043">MSLFFLMCSERSGSNFVSKLLNGHSNICSPSTKHIINPVARNLFRYERLNKPSNWNELLCDMNELMSVRFSVWKKTFSIDDLHELASPGDIKTLLQNIFLEEAKANGKQHVFIKENQVYEFLPFLLVHFPESKYLYQVRDPRDMALSWKKNPDHRGGIVMAAKQWKKDQQQSMKNYYLLKNQNKAHFVKYEALTKNNKEEVKKIIKFLGLPFDESVFKFHEDELTKENADMQKAWSNLSLGVIKNNSQKYASELSFEEISIVEKICYFEMKHLEYPIETDFKSLDLITEQVINDFHRCEIEKLDYSPSEGVVGNMHAKAKLYQR</sequence>
<accession>H8Z1W4</accession>
<organism evidence="1 2">
    <name type="scientific">Thiorhodovibrio frisius</name>
    <dbReference type="NCBI Taxonomy" id="631362"/>
    <lineage>
        <taxon>Bacteria</taxon>
        <taxon>Pseudomonadati</taxon>
        <taxon>Pseudomonadota</taxon>
        <taxon>Gammaproteobacteria</taxon>
        <taxon>Chromatiales</taxon>
        <taxon>Chromatiaceae</taxon>
        <taxon>Thiorhodovibrio</taxon>
    </lineage>
</organism>
<reference evidence="1 2" key="2">
    <citation type="submission" date="2011-11" db="EMBL/GenBank/DDBJ databases">
        <authorList>
            <consortium name="US DOE Joint Genome Institute"/>
            <person name="Lucas S."/>
            <person name="Han J."/>
            <person name="Lapidus A."/>
            <person name="Cheng J.-F."/>
            <person name="Goodwin L."/>
            <person name="Pitluck S."/>
            <person name="Peters L."/>
            <person name="Ovchinnikova G."/>
            <person name="Zhang X."/>
            <person name="Detter J.C."/>
            <person name="Han C."/>
            <person name="Tapia R."/>
            <person name="Land M."/>
            <person name="Hauser L."/>
            <person name="Kyrpides N."/>
            <person name="Ivanova N."/>
            <person name="Pagani I."/>
            <person name="Vogl K."/>
            <person name="Liu Z."/>
            <person name="Overmann J."/>
            <person name="Frigaard N.-U."/>
            <person name="Bryant D."/>
            <person name="Woyke T."/>
        </authorList>
    </citation>
    <scope>NUCLEOTIDE SEQUENCE [LARGE SCALE GENOMIC DNA]</scope>
    <source>
        <strain evidence="1 2">970</strain>
    </source>
</reference>
<dbReference type="GO" id="GO:0006790">
    <property type="term" value="P:sulfur compound metabolic process"/>
    <property type="evidence" value="ECO:0007669"/>
    <property type="project" value="TreeGrafter"/>
</dbReference>
<dbReference type="PANTHER" id="PTHR10704:SF44">
    <property type="entry name" value="LD35051P-RELATED"/>
    <property type="match status" value="1"/>
</dbReference>
<dbReference type="EMBL" id="JH603169">
    <property type="protein sequence ID" value="EIC22592.1"/>
    <property type="molecule type" value="Genomic_DNA"/>
</dbReference>
<dbReference type="PANTHER" id="PTHR10704">
    <property type="entry name" value="CARBOHYDRATE SULFOTRANSFERASE"/>
    <property type="match status" value="1"/>
</dbReference>
<dbReference type="GO" id="GO:0006044">
    <property type="term" value="P:N-acetylglucosamine metabolic process"/>
    <property type="evidence" value="ECO:0007669"/>
    <property type="project" value="TreeGrafter"/>
</dbReference>
<dbReference type="InterPro" id="IPR051135">
    <property type="entry name" value="Gal/GlcNAc/GalNAc_ST"/>
</dbReference>
<keyword evidence="2" id="KW-1185">Reference proteome</keyword>
<evidence type="ECO:0000313" key="2">
    <source>
        <dbReference type="Proteomes" id="UP000002964"/>
    </source>
</evidence>
<dbReference type="STRING" id="631362.Thi970DRAFT_02865"/>
<proteinExistence type="predicted"/>
<dbReference type="Gene3D" id="3.40.50.300">
    <property type="entry name" value="P-loop containing nucleotide triphosphate hydrolases"/>
    <property type="match status" value="1"/>
</dbReference>
<dbReference type="Pfam" id="PF13469">
    <property type="entry name" value="Sulfotransfer_3"/>
    <property type="match status" value="1"/>
</dbReference>